<dbReference type="Gene3D" id="3.90.550.10">
    <property type="entry name" value="Spore Coat Polysaccharide Biosynthesis Protein SpsA, Chain A"/>
    <property type="match status" value="1"/>
</dbReference>
<dbReference type="RefSeq" id="WP_348396304.1">
    <property type="nucleotide sequence ID" value="NZ_CP136600.1"/>
</dbReference>
<sequence>MISKINERLQEIKKLKATLAADNIAKQKSIKASTQKSRKEQGIDNFFASTVEPILSKIPESNGSRYYQKLELTIGIIADEFLYKSFEGIANFIYITPSNFEKYVDKLDLFIVATAWKGLDGEWQGLANINNIDKRQAVSKFIKECNDKDIKTVFYSKEDPVNYEYFIGIAKQCDYVYTTAREILGDYKEECGHERVATLEFGINPLYHNPIGLRNHDLSDKVIFSGSWYEKYPERCKDNQLIFDGIIKSKYDLKIIDRNYHLFYGPYIFPDKYNEFISPAIEHKKLQKLHKLYNWAINLNTIQFSQTMFANRVYELQAMGNIQFSNYSIGVNSQFPNVFIIEDENEIPAIINAFDDQEIYRHQMVGVRTAQSKHCNHDKLVDVFKNVGLSVQQTIRKVIVLVEQHNDSLQSSFERQTFTNKTIKTVNELEEADLEENDIIIYFSEKYFYDEFYIEDLVNGFKYTNSDYITKDAYFNGVQFTSGINNNYVDYVKDLNLTAYWAKSFTLNQFKGKQLTGTIENGYSIDPFEVHNLIRTTDEQQKEYKYSVLIPAYNNGDHLLNKCFNSLRRSSTFMDMEVVIVDDGSTDNYTPKIIARLARLYPNVKTYFYQDGGSGSASRPRNKGIELASSEYITYLDPDNEALNDGYTKLYEKITSESADLVVGNMLRLAEGKLVFDPNKGKVNTLSSGKEFIEEYNFPTQSTQALMLKKCLLTDNDIDMVHGAVGEDTLFYHELLLHSKYTVFINEMIHIYYAAVEGSTVNTISSGFFKKHLLLEKERVLRFSKYGLLEAYKTTRFEYYFRYWYLDKFKIIKAGDEEETKQVLVEIFNMYSSLDSVDDAVIKSAILSFSN</sequence>
<dbReference type="PANTHER" id="PTHR22916">
    <property type="entry name" value="GLYCOSYLTRANSFERASE"/>
    <property type="match status" value="1"/>
</dbReference>
<dbReference type="Pfam" id="PF00535">
    <property type="entry name" value="Glycos_transf_2"/>
    <property type="match status" value="1"/>
</dbReference>
<accession>A0ABZ0GNM2</accession>
<name>A0ABZ0GNM2_9GAMM</name>
<proteinExistence type="predicted"/>
<dbReference type="InterPro" id="IPR029044">
    <property type="entry name" value="Nucleotide-diphossugar_trans"/>
</dbReference>
<keyword evidence="2" id="KW-0328">Glycosyltransferase</keyword>
<evidence type="ECO:0000313" key="2">
    <source>
        <dbReference type="EMBL" id="WOH37517.1"/>
    </source>
</evidence>
<keyword evidence="2" id="KW-0808">Transferase</keyword>
<protein>
    <submittedName>
        <fullName evidence="2">Glycosyltransferase</fullName>
        <ecNumber evidence="2">2.4.-.-</ecNumber>
    </submittedName>
</protein>
<evidence type="ECO:0000259" key="1">
    <source>
        <dbReference type="Pfam" id="PF00535"/>
    </source>
</evidence>
<dbReference type="GO" id="GO:0016757">
    <property type="term" value="F:glycosyltransferase activity"/>
    <property type="evidence" value="ECO:0007669"/>
    <property type="project" value="UniProtKB-KW"/>
</dbReference>
<dbReference type="SUPFAM" id="SSF53448">
    <property type="entry name" value="Nucleotide-diphospho-sugar transferases"/>
    <property type="match status" value="1"/>
</dbReference>
<feature type="domain" description="Glycosyltransferase 2-like" evidence="1">
    <location>
        <begin position="547"/>
        <end position="669"/>
    </location>
</feature>
<organism evidence="2 3">
    <name type="scientific">Thalassotalea fonticola</name>
    <dbReference type="NCBI Taxonomy" id="3065649"/>
    <lineage>
        <taxon>Bacteria</taxon>
        <taxon>Pseudomonadati</taxon>
        <taxon>Pseudomonadota</taxon>
        <taxon>Gammaproteobacteria</taxon>
        <taxon>Alteromonadales</taxon>
        <taxon>Colwelliaceae</taxon>
        <taxon>Thalassotalea</taxon>
    </lineage>
</organism>
<dbReference type="EC" id="2.4.-.-" evidence="2"/>
<evidence type="ECO:0000313" key="3">
    <source>
        <dbReference type="Proteomes" id="UP001301442"/>
    </source>
</evidence>
<dbReference type="Proteomes" id="UP001301442">
    <property type="component" value="Chromosome"/>
</dbReference>
<reference evidence="2 3" key="1">
    <citation type="submission" date="2023-09" db="EMBL/GenBank/DDBJ databases">
        <authorList>
            <person name="Qi X."/>
        </authorList>
    </citation>
    <scope>NUCLEOTIDE SEQUENCE [LARGE SCALE GENOMIC DNA]</scope>
    <source>
        <strain evidence="2 3">S1-1</strain>
    </source>
</reference>
<gene>
    <name evidence="2" type="ORF">RI844_19485</name>
</gene>
<dbReference type="CDD" id="cd00761">
    <property type="entry name" value="Glyco_tranf_GTA_type"/>
    <property type="match status" value="1"/>
</dbReference>
<keyword evidence="3" id="KW-1185">Reference proteome</keyword>
<dbReference type="InterPro" id="IPR001173">
    <property type="entry name" value="Glyco_trans_2-like"/>
</dbReference>
<dbReference type="EMBL" id="CP136600">
    <property type="protein sequence ID" value="WOH37517.1"/>
    <property type="molecule type" value="Genomic_DNA"/>
</dbReference>